<reference evidence="1" key="2">
    <citation type="submission" date="2021-04" db="EMBL/GenBank/DDBJ databases">
        <authorList>
            <person name="Gilroy R."/>
        </authorList>
    </citation>
    <scope>NUCLEOTIDE SEQUENCE</scope>
    <source>
        <strain evidence="1">ChiGjej3B3-11674</strain>
    </source>
</reference>
<dbReference type="EMBL" id="DWUV01000112">
    <property type="protein sequence ID" value="HJD34065.1"/>
    <property type="molecule type" value="Genomic_DNA"/>
</dbReference>
<evidence type="ECO:0000313" key="2">
    <source>
        <dbReference type="Proteomes" id="UP000823897"/>
    </source>
</evidence>
<protein>
    <submittedName>
        <fullName evidence="1">DUF3788 domain-containing protein</fullName>
    </submittedName>
</protein>
<name>A0A9D2R2A2_9FIRM</name>
<dbReference type="Pfam" id="PF12663">
    <property type="entry name" value="DUF3788"/>
    <property type="match status" value="1"/>
</dbReference>
<gene>
    <name evidence="1" type="ORF">H9911_05925</name>
</gene>
<dbReference type="InterPro" id="IPR024265">
    <property type="entry name" value="DUF3788"/>
</dbReference>
<sequence>MIDIKDKGYCPTLEEIGGYIGNPVFMQFCIDMKAQYDCVGKAEFSSCSWMPGWNVKFKKAGKNLCTVYPREGFFTILIVAGAKERSAVEAVLPSCIPEVQEVYEQTESGNGQKWLMFDVEDRDEVYRDVFRLIGIRRRAK</sequence>
<reference evidence="1" key="1">
    <citation type="journal article" date="2021" name="PeerJ">
        <title>Extensive microbial diversity within the chicken gut microbiome revealed by metagenomics and culture.</title>
        <authorList>
            <person name="Gilroy R."/>
            <person name="Ravi A."/>
            <person name="Getino M."/>
            <person name="Pursley I."/>
            <person name="Horton D.L."/>
            <person name="Alikhan N.F."/>
            <person name="Baker D."/>
            <person name="Gharbi K."/>
            <person name="Hall N."/>
            <person name="Watson M."/>
            <person name="Adriaenssens E.M."/>
            <person name="Foster-Nyarko E."/>
            <person name="Jarju S."/>
            <person name="Secka A."/>
            <person name="Antonio M."/>
            <person name="Oren A."/>
            <person name="Chaudhuri R.R."/>
            <person name="La Ragione R."/>
            <person name="Hildebrand F."/>
            <person name="Pallen M.J."/>
        </authorList>
    </citation>
    <scope>NUCLEOTIDE SEQUENCE</scope>
    <source>
        <strain evidence="1">ChiGjej3B3-11674</strain>
    </source>
</reference>
<dbReference type="AlphaFoldDB" id="A0A9D2R2A2"/>
<accession>A0A9D2R2A2</accession>
<organism evidence="1 2">
    <name type="scientific">Candidatus Mediterraneibacter tabaqchaliae</name>
    <dbReference type="NCBI Taxonomy" id="2838689"/>
    <lineage>
        <taxon>Bacteria</taxon>
        <taxon>Bacillati</taxon>
        <taxon>Bacillota</taxon>
        <taxon>Clostridia</taxon>
        <taxon>Lachnospirales</taxon>
        <taxon>Lachnospiraceae</taxon>
        <taxon>Mediterraneibacter</taxon>
    </lineage>
</organism>
<proteinExistence type="predicted"/>
<comment type="caution">
    <text evidence="1">The sequence shown here is derived from an EMBL/GenBank/DDBJ whole genome shotgun (WGS) entry which is preliminary data.</text>
</comment>
<evidence type="ECO:0000313" key="1">
    <source>
        <dbReference type="EMBL" id="HJD34065.1"/>
    </source>
</evidence>
<dbReference type="Proteomes" id="UP000823897">
    <property type="component" value="Unassembled WGS sequence"/>
</dbReference>